<gene>
    <name evidence="3" type="ORF">B7R77_13655</name>
</gene>
<protein>
    <recommendedName>
        <fullName evidence="5">Transmembrane protein</fullName>
    </recommendedName>
</protein>
<dbReference type="EMBL" id="NCTK01000001">
    <property type="protein sequence ID" value="OYQ14191.1"/>
    <property type="molecule type" value="Genomic_DNA"/>
</dbReference>
<evidence type="ECO:0008006" key="5">
    <source>
        <dbReference type="Google" id="ProtNLM"/>
    </source>
</evidence>
<sequence>MRLPASTVHPPQPAEMSKLAEPAVDPDDPPAADALPESRWRRAARRWFGGAFLSVASVLIAVSGAGYIGMAHAPWLDHLVAQTPSAAKDAATVAAMAVSSSAVGAPDLGPDSVSAARDRMDARVYSQVPHASARSVAQTEAAADVPAPERAAPSHRHHRAAIRIRHGHQADPWGSHWYAGG</sequence>
<evidence type="ECO:0000256" key="1">
    <source>
        <dbReference type="SAM" id="MobiDB-lite"/>
    </source>
</evidence>
<evidence type="ECO:0000256" key="2">
    <source>
        <dbReference type="SAM" id="Phobius"/>
    </source>
</evidence>
<keyword evidence="2" id="KW-1133">Transmembrane helix</keyword>
<feature type="region of interest" description="Disordered" evidence="1">
    <location>
        <begin position="128"/>
        <end position="159"/>
    </location>
</feature>
<dbReference type="RefSeq" id="WP_003272158.1">
    <property type="nucleotide sequence ID" value="NZ_NCTK01000001.1"/>
</dbReference>
<evidence type="ECO:0000313" key="4">
    <source>
        <dbReference type="Proteomes" id="UP000216164"/>
    </source>
</evidence>
<dbReference type="AlphaFoldDB" id="A0AAP7ZPW0"/>
<accession>A0AAP7ZPW0</accession>
<evidence type="ECO:0000313" key="3">
    <source>
        <dbReference type="EMBL" id="OYQ14191.1"/>
    </source>
</evidence>
<comment type="caution">
    <text evidence="3">The sequence shown here is derived from an EMBL/GenBank/DDBJ whole genome shotgun (WGS) entry which is preliminary data.</text>
</comment>
<organism evidence="3 4">
    <name type="scientific">Ralstonia solanacearum K60</name>
    <dbReference type="NCBI Taxonomy" id="1091042"/>
    <lineage>
        <taxon>Bacteria</taxon>
        <taxon>Pseudomonadati</taxon>
        <taxon>Pseudomonadota</taxon>
        <taxon>Betaproteobacteria</taxon>
        <taxon>Burkholderiales</taxon>
        <taxon>Burkholderiaceae</taxon>
        <taxon>Ralstonia</taxon>
        <taxon>Ralstonia solanacearum species complex</taxon>
    </lineage>
</organism>
<keyword evidence="2" id="KW-0812">Transmembrane</keyword>
<feature type="region of interest" description="Disordered" evidence="1">
    <location>
        <begin position="1"/>
        <end position="34"/>
    </location>
</feature>
<reference evidence="3 4" key="1">
    <citation type="submission" date="2017-04" db="EMBL/GenBank/DDBJ databases">
        <title>Genome Announcement: Closed genomes of Ralstonia solanacearum strains K60, UW551, and UW700.</title>
        <authorList>
            <person name="Hayes M."/>
            <person name="Macintyre A.M."/>
            <person name="Allen C."/>
        </authorList>
    </citation>
    <scope>NUCLEOTIDE SEQUENCE [LARGE SCALE GENOMIC DNA]</scope>
    <source>
        <strain evidence="3 4">UW25</strain>
    </source>
</reference>
<feature type="compositionally biased region" description="Low complexity" evidence="1">
    <location>
        <begin position="141"/>
        <end position="151"/>
    </location>
</feature>
<feature type="transmembrane region" description="Helical" evidence="2">
    <location>
        <begin position="47"/>
        <end position="70"/>
    </location>
</feature>
<keyword evidence="2" id="KW-0472">Membrane</keyword>
<dbReference type="Proteomes" id="UP000216164">
    <property type="component" value="Unassembled WGS sequence"/>
</dbReference>
<name>A0AAP7ZPW0_RALSL</name>
<proteinExistence type="predicted"/>